<evidence type="ECO:0000313" key="1">
    <source>
        <dbReference type="EMBL" id="KGJ64604.1"/>
    </source>
</evidence>
<gene>
    <name evidence="1" type="ORF">BJA5080_07304</name>
</gene>
<name>A0A837C5I1_9BRAD</name>
<sequence>MAAAGCVCEPIRDNVRAEARPPIKVPLSFHLDRQGTRFLEGCPANHARISGGPAGLPTRVALLPLLLTYVGSGPA</sequence>
<organism evidence="1 2">
    <name type="scientific">Bradyrhizobium diazoefficiens SEMIA 5080</name>
    <dbReference type="NCBI Taxonomy" id="754504"/>
    <lineage>
        <taxon>Bacteria</taxon>
        <taxon>Pseudomonadati</taxon>
        <taxon>Pseudomonadota</taxon>
        <taxon>Alphaproteobacteria</taxon>
        <taxon>Hyphomicrobiales</taxon>
        <taxon>Nitrobacteraceae</taxon>
        <taxon>Bradyrhizobium</taxon>
    </lineage>
</organism>
<dbReference type="Proteomes" id="UP000024900">
    <property type="component" value="Unassembled WGS sequence"/>
</dbReference>
<comment type="caution">
    <text evidence="1">The sequence shown here is derived from an EMBL/GenBank/DDBJ whole genome shotgun (WGS) entry which is preliminary data.</text>
</comment>
<reference evidence="1 2" key="1">
    <citation type="journal article" date="2014" name="BMC Genomics">
        <title>Comparative genomics of Bradyrhizobium japonicum CPAC 15 and Bradyrhizobium diazoefficiens CPAC 7: elite model strains for understanding symbiotic performance with soybean.</title>
        <authorList>
            <person name="Siqueira A.F."/>
            <person name="Ormeno-Orrillo E."/>
            <person name="Souza R.C."/>
            <person name="Rodrigues E.P."/>
            <person name="Almeida L.G."/>
            <person name="Barcellos F.G."/>
            <person name="Batista J.S."/>
            <person name="Nakatami A.S."/>
            <person name="Martinez-Romero E."/>
            <person name="Vasconcelos A.T."/>
            <person name="Hungria M."/>
        </authorList>
    </citation>
    <scope>NUCLEOTIDE SEQUENCE [LARGE SCALE GENOMIC DNA]</scope>
    <source>
        <strain evidence="1 2">SEMIA 5080</strain>
    </source>
</reference>
<dbReference type="AlphaFoldDB" id="A0A837C5I1"/>
<accession>A0A837C5I1</accession>
<evidence type="ECO:0000313" key="2">
    <source>
        <dbReference type="Proteomes" id="UP000024900"/>
    </source>
</evidence>
<dbReference type="EMBL" id="ADOU02000007">
    <property type="protein sequence ID" value="KGJ64604.1"/>
    <property type="molecule type" value="Genomic_DNA"/>
</dbReference>
<protein>
    <submittedName>
        <fullName evidence="1">Uncharacterized protein</fullName>
    </submittedName>
</protein>
<proteinExistence type="predicted"/>